<sequence length="270" mass="30429">MNETTAAIISWIVRIGISFIIFIVAKMLSGIIYKTMLKLSEKNSKINLQYKKTMKTLLDIGLYTLAIFIIVSVLFKNLAPVLAGLGASSIIIGFAIKEPFENLICGILIMVNKLIIEGEAVEINGNSGSISEIKLNHVILKTWDGKLINIPSKSVWSSTVTHFWPENIRRNEISVGVAYDTDLNKAMKILEESVNSYEKLYSDDSHKPMILFTGYGSSSIDFIIRYWAERENYITSTTEIAKIIKTKFDENNIEIPFNQLDLHIKDGNIQ</sequence>
<evidence type="ECO:0000313" key="10">
    <source>
        <dbReference type="EMBL" id="PWJ88257.1"/>
    </source>
</evidence>
<evidence type="ECO:0000256" key="2">
    <source>
        <dbReference type="ARBA" id="ARBA00008017"/>
    </source>
</evidence>
<dbReference type="EMBL" id="QGGI01000019">
    <property type="protein sequence ID" value="PWJ88257.1"/>
    <property type="molecule type" value="Genomic_DNA"/>
</dbReference>
<name>A0AA45C587_9BACT</name>
<accession>A0AA45C587</accession>
<dbReference type="InterPro" id="IPR006685">
    <property type="entry name" value="MscS_channel_2nd"/>
</dbReference>
<organism evidence="10 11">
    <name type="scientific">Oceanotoga teriensis</name>
    <dbReference type="NCBI Taxonomy" id="515440"/>
    <lineage>
        <taxon>Bacteria</taxon>
        <taxon>Thermotogati</taxon>
        <taxon>Thermotogota</taxon>
        <taxon>Thermotogae</taxon>
        <taxon>Petrotogales</taxon>
        <taxon>Petrotogaceae</taxon>
        <taxon>Oceanotoga</taxon>
    </lineage>
</organism>
<feature type="domain" description="Mechanosensitive ion channel MscS C-terminal" evidence="9">
    <location>
        <begin position="172"/>
        <end position="255"/>
    </location>
</feature>
<comment type="similarity">
    <text evidence="2">Belongs to the MscS (TC 1.A.23) family.</text>
</comment>
<gene>
    <name evidence="10" type="ORF">C7380_11916</name>
</gene>
<dbReference type="GO" id="GO:0008381">
    <property type="term" value="F:mechanosensitive monoatomic ion channel activity"/>
    <property type="evidence" value="ECO:0007669"/>
    <property type="project" value="InterPro"/>
</dbReference>
<feature type="transmembrane region" description="Helical" evidence="7">
    <location>
        <begin position="54"/>
        <end position="75"/>
    </location>
</feature>
<evidence type="ECO:0000259" key="8">
    <source>
        <dbReference type="Pfam" id="PF00924"/>
    </source>
</evidence>
<evidence type="ECO:0000256" key="6">
    <source>
        <dbReference type="ARBA" id="ARBA00023136"/>
    </source>
</evidence>
<dbReference type="Gene3D" id="2.30.30.60">
    <property type="match status" value="1"/>
</dbReference>
<dbReference type="Pfam" id="PF00924">
    <property type="entry name" value="MS_channel_2nd"/>
    <property type="match status" value="1"/>
</dbReference>
<evidence type="ECO:0000256" key="5">
    <source>
        <dbReference type="ARBA" id="ARBA00022989"/>
    </source>
</evidence>
<dbReference type="InterPro" id="IPR011066">
    <property type="entry name" value="MscS_channel_C_sf"/>
</dbReference>
<dbReference type="Proteomes" id="UP000245921">
    <property type="component" value="Unassembled WGS sequence"/>
</dbReference>
<dbReference type="AlphaFoldDB" id="A0AA45C587"/>
<feature type="transmembrane region" description="Helical" evidence="7">
    <location>
        <begin position="6"/>
        <end position="33"/>
    </location>
</feature>
<dbReference type="InterPro" id="IPR045275">
    <property type="entry name" value="MscS_archaea/bacteria_type"/>
</dbReference>
<keyword evidence="11" id="KW-1185">Reference proteome</keyword>
<dbReference type="PANTHER" id="PTHR30221">
    <property type="entry name" value="SMALL-CONDUCTANCE MECHANOSENSITIVE CHANNEL"/>
    <property type="match status" value="1"/>
</dbReference>
<keyword evidence="6 7" id="KW-0472">Membrane</keyword>
<reference evidence="10 11" key="1">
    <citation type="submission" date="2018-05" db="EMBL/GenBank/DDBJ databases">
        <title>Genomic Encyclopedia of Type Strains, Phase IV (KMG-IV): sequencing the most valuable type-strain genomes for metagenomic binning, comparative biology and taxonomic classification.</title>
        <authorList>
            <person name="Goeker M."/>
        </authorList>
    </citation>
    <scope>NUCLEOTIDE SEQUENCE [LARGE SCALE GENOMIC DNA]</scope>
    <source>
        <strain evidence="10 11">DSM 24906</strain>
    </source>
</reference>
<dbReference type="InterPro" id="IPR023408">
    <property type="entry name" value="MscS_beta-dom_sf"/>
</dbReference>
<comment type="caution">
    <text evidence="10">The sequence shown here is derived from an EMBL/GenBank/DDBJ whole genome shotgun (WGS) entry which is preliminary data.</text>
</comment>
<dbReference type="InterPro" id="IPR010920">
    <property type="entry name" value="LSM_dom_sf"/>
</dbReference>
<dbReference type="Gene3D" id="3.30.70.100">
    <property type="match status" value="1"/>
</dbReference>
<keyword evidence="5 7" id="KW-1133">Transmembrane helix</keyword>
<protein>
    <submittedName>
        <fullName evidence="10">Small conductance mechanosensitive channel</fullName>
    </submittedName>
</protein>
<dbReference type="Pfam" id="PF21082">
    <property type="entry name" value="MS_channel_3rd"/>
    <property type="match status" value="1"/>
</dbReference>
<dbReference type="RefSeq" id="WP_109605934.1">
    <property type="nucleotide sequence ID" value="NZ_JAMHJO010000005.1"/>
</dbReference>
<proteinExistence type="inferred from homology"/>
<comment type="subcellular location">
    <subcellularLocation>
        <location evidence="1">Cell membrane</location>
        <topology evidence="1">Multi-pass membrane protein</topology>
    </subcellularLocation>
</comment>
<keyword evidence="3" id="KW-1003">Cell membrane</keyword>
<dbReference type="SUPFAM" id="SSF82689">
    <property type="entry name" value="Mechanosensitive channel protein MscS (YggB), C-terminal domain"/>
    <property type="match status" value="1"/>
</dbReference>
<dbReference type="InterPro" id="IPR049278">
    <property type="entry name" value="MS_channel_C"/>
</dbReference>
<dbReference type="SUPFAM" id="SSF82861">
    <property type="entry name" value="Mechanosensitive channel protein MscS (YggB), transmembrane region"/>
    <property type="match status" value="1"/>
</dbReference>
<evidence type="ECO:0000256" key="7">
    <source>
        <dbReference type="SAM" id="Phobius"/>
    </source>
</evidence>
<dbReference type="SUPFAM" id="SSF50182">
    <property type="entry name" value="Sm-like ribonucleoproteins"/>
    <property type="match status" value="1"/>
</dbReference>
<evidence type="ECO:0000259" key="9">
    <source>
        <dbReference type="Pfam" id="PF21082"/>
    </source>
</evidence>
<dbReference type="GO" id="GO:0005886">
    <property type="term" value="C:plasma membrane"/>
    <property type="evidence" value="ECO:0007669"/>
    <property type="project" value="UniProtKB-SubCell"/>
</dbReference>
<evidence type="ECO:0000256" key="1">
    <source>
        <dbReference type="ARBA" id="ARBA00004651"/>
    </source>
</evidence>
<evidence type="ECO:0000256" key="4">
    <source>
        <dbReference type="ARBA" id="ARBA00022692"/>
    </source>
</evidence>
<dbReference type="PANTHER" id="PTHR30221:SF1">
    <property type="entry name" value="SMALL-CONDUCTANCE MECHANOSENSITIVE CHANNEL"/>
    <property type="match status" value="1"/>
</dbReference>
<evidence type="ECO:0000256" key="3">
    <source>
        <dbReference type="ARBA" id="ARBA00022475"/>
    </source>
</evidence>
<dbReference type="Gene3D" id="1.10.287.1260">
    <property type="match status" value="1"/>
</dbReference>
<feature type="domain" description="Mechanosensitive ion channel MscS" evidence="8">
    <location>
        <begin position="99"/>
        <end position="161"/>
    </location>
</feature>
<evidence type="ECO:0000313" key="11">
    <source>
        <dbReference type="Proteomes" id="UP000245921"/>
    </source>
</evidence>
<keyword evidence="4 7" id="KW-0812">Transmembrane</keyword>
<dbReference type="InterPro" id="IPR011014">
    <property type="entry name" value="MscS_channel_TM-2"/>
</dbReference>